<comment type="caution">
    <text evidence="1">The sequence shown here is derived from an EMBL/GenBank/DDBJ whole genome shotgun (WGS) entry which is preliminary data.</text>
</comment>
<dbReference type="OrthoDB" id="4571716at2"/>
<evidence type="ECO:0000313" key="1">
    <source>
        <dbReference type="EMBL" id="TDQ01266.1"/>
    </source>
</evidence>
<reference evidence="1 2" key="1">
    <citation type="submission" date="2019-03" db="EMBL/GenBank/DDBJ databases">
        <title>Genomic Encyclopedia of Type Strains, Phase IV (KMG-IV): sequencing the most valuable type-strain genomes for metagenomic binning, comparative biology and taxonomic classification.</title>
        <authorList>
            <person name="Goeker M."/>
        </authorList>
    </citation>
    <scope>NUCLEOTIDE SEQUENCE [LARGE SCALE GENOMIC DNA]</scope>
    <source>
        <strain evidence="1 2">DSM 45361</strain>
    </source>
</reference>
<evidence type="ECO:0000313" key="2">
    <source>
        <dbReference type="Proteomes" id="UP000295444"/>
    </source>
</evidence>
<accession>A0A4R6SIQ3</accession>
<dbReference type="Proteomes" id="UP000295444">
    <property type="component" value="Unassembled WGS sequence"/>
</dbReference>
<organism evidence="1 2">
    <name type="scientific">Labedaea rhizosphaerae</name>
    <dbReference type="NCBI Taxonomy" id="598644"/>
    <lineage>
        <taxon>Bacteria</taxon>
        <taxon>Bacillati</taxon>
        <taxon>Actinomycetota</taxon>
        <taxon>Actinomycetes</taxon>
        <taxon>Pseudonocardiales</taxon>
        <taxon>Pseudonocardiaceae</taxon>
        <taxon>Labedaea</taxon>
    </lineage>
</organism>
<dbReference type="RefSeq" id="WP_133849862.1">
    <property type="nucleotide sequence ID" value="NZ_SNXZ01000002.1"/>
</dbReference>
<name>A0A4R6SIQ3_LABRH</name>
<protein>
    <submittedName>
        <fullName evidence="1">Uncharacterized protein</fullName>
    </submittedName>
</protein>
<dbReference type="AlphaFoldDB" id="A0A4R6SIQ3"/>
<dbReference type="EMBL" id="SNXZ01000002">
    <property type="protein sequence ID" value="TDQ01266.1"/>
    <property type="molecule type" value="Genomic_DNA"/>
</dbReference>
<proteinExistence type="predicted"/>
<gene>
    <name evidence="1" type="ORF">EV186_1021134</name>
</gene>
<keyword evidence="2" id="KW-1185">Reference proteome</keyword>
<sequence>MDPNEVIATMRSQVTALAESVSAAIEAGSVQRAARHYERADTLRAALVDEFVTLDEWLTNGGFLPTAWTNGRP</sequence>